<dbReference type="EMBL" id="MU006574">
    <property type="protein sequence ID" value="KAF2747083.1"/>
    <property type="molecule type" value="Genomic_DNA"/>
</dbReference>
<dbReference type="OrthoDB" id="6105938at2759"/>
<dbReference type="Proteomes" id="UP000799440">
    <property type="component" value="Unassembled WGS sequence"/>
</dbReference>
<dbReference type="AlphaFoldDB" id="A0A6A6VAG0"/>
<name>A0A6A6VAG0_9PLEO</name>
<reference evidence="1" key="1">
    <citation type="journal article" date="2020" name="Stud. Mycol.">
        <title>101 Dothideomycetes genomes: a test case for predicting lifestyles and emergence of pathogens.</title>
        <authorList>
            <person name="Haridas S."/>
            <person name="Albert R."/>
            <person name="Binder M."/>
            <person name="Bloem J."/>
            <person name="Labutti K."/>
            <person name="Salamov A."/>
            <person name="Andreopoulos B."/>
            <person name="Baker S."/>
            <person name="Barry K."/>
            <person name="Bills G."/>
            <person name="Bluhm B."/>
            <person name="Cannon C."/>
            <person name="Castanera R."/>
            <person name="Culley D."/>
            <person name="Daum C."/>
            <person name="Ezra D."/>
            <person name="Gonzalez J."/>
            <person name="Henrissat B."/>
            <person name="Kuo A."/>
            <person name="Liang C."/>
            <person name="Lipzen A."/>
            <person name="Lutzoni F."/>
            <person name="Magnuson J."/>
            <person name="Mondo S."/>
            <person name="Nolan M."/>
            <person name="Ohm R."/>
            <person name="Pangilinan J."/>
            <person name="Park H.-J."/>
            <person name="Ramirez L."/>
            <person name="Alfaro M."/>
            <person name="Sun H."/>
            <person name="Tritt A."/>
            <person name="Yoshinaga Y."/>
            <person name="Zwiers L.-H."/>
            <person name="Turgeon B."/>
            <person name="Goodwin S."/>
            <person name="Spatafora J."/>
            <person name="Crous P."/>
            <person name="Grigoriev I."/>
        </authorList>
    </citation>
    <scope>NUCLEOTIDE SEQUENCE</scope>
    <source>
        <strain evidence="1">CBS 119925</strain>
    </source>
</reference>
<keyword evidence="2" id="KW-1185">Reference proteome</keyword>
<sequence length="153" mass="17579">MTGRGVNPYWYKFPGFTPNPNVGISTEFRRLAKFMGWEGYKRDEEKIEAYGSEIEFHWGRDDHNKLTGLKDICNELGVAGNLTTITQMVKALKAHHINVVNLINHRRNPNLPIIRFPTRKAFVKYTGKPGNTCPKEAAKRVAWVKVLLEVLER</sequence>
<accession>A0A6A6VAG0</accession>
<evidence type="ECO:0000313" key="2">
    <source>
        <dbReference type="Proteomes" id="UP000799440"/>
    </source>
</evidence>
<gene>
    <name evidence="1" type="ORF">M011DRAFT_526457</name>
</gene>
<dbReference type="PANTHER" id="PTHR38846:SF1">
    <property type="entry name" value="C3H1-TYPE DOMAIN-CONTAINING PROTEIN"/>
    <property type="match status" value="1"/>
</dbReference>
<evidence type="ECO:0000313" key="1">
    <source>
        <dbReference type="EMBL" id="KAF2747083.1"/>
    </source>
</evidence>
<proteinExistence type="predicted"/>
<protein>
    <submittedName>
        <fullName evidence="1">Uncharacterized protein</fullName>
    </submittedName>
</protein>
<dbReference type="PANTHER" id="PTHR38846">
    <property type="entry name" value="C3H1-TYPE DOMAIN-CONTAINING PROTEIN"/>
    <property type="match status" value="1"/>
</dbReference>
<organism evidence="1 2">
    <name type="scientific">Sporormia fimetaria CBS 119925</name>
    <dbReference type="NCBI Taxonomy" id="1340428"/>
    <lineage>
        <taxon>Eukaryota</taxon>
        <taxon>Fungi</taxon>
        <taxon>Dikarya</taxon>
        <taxon>Ascomycota</taxon>
        <taxon>Pezizomycotina</taxon>
        <taxon>Dothideomycetes</taxon>
        <taxon>Pleosporomycetidae</taxon>
        <taxon>Pleosporales</taxon>
        <taxon>Sporormiaceae</taxon>
        <taxon>Sporormia</taxon>
    </lineage>
</organism>